<dbReference type="InterPro" id="IPR006035">
    <property type="entry name" value="Ureohydrolase"/>
</dbReference>
<keyword evidence="1" id="KW-0479">Metal-binding</keyword>
<keyword evidence="3" id="KW-0369">Histidine metabolism</keyword>
<evidence type="ECO:0000313" key="6">
    <source>
        <dbReference type="EMBL" id="UYW02140.1"/>
    </source>
</evidence>
<dbReference type="EMBL" id="CP081495">
    <property type="protein sequence ID" value="UYW02140.1"/>
    <property type="molecule type" value="Genomic_DNA"/>
</dbReference>
<name>A0ABY6M3Q5_9FLAO</name>
<dbReference type="Gene3D" id="3.40.800.10">
    <property type="entry name" value="Ureohydrolase domain"/>
    <property type="match status" value="1"/>
</dbReference>
<evidence type="ECO:0000256" key="4">
    <source>
        <dbReference type="ARBA" id="ARBA00023211"/>
    </source>
</evidence>
<protein>
    <submittedName>
        <fullName evidence="6">Formimidoylglutamase</fullName>
    </submittedName>
</protein>
<organism evidence="6 7">
    <name type="scientific">Flavobacterium agricola</name>
    <dbReference type="NCBI Taxonomy" id="2870839"/>
    <lineage>
        <taxon>Bacteria</taxon>
        <taxon>Pseudomonadati</taxon>
        <taxon>Bacteroidota</taxon>
        <taxon>Flavobacteriia</taxon>
        <taxon>Flavobacteriales</taxon>
        <taxon>Flavobacteriaceae</taxon>
        <taxon>Flavobacterium</taxon>
    </lineage>
</organism>
<evidence type="ECO:0000256" key="3">
    <source>
        <dbReference type="ARBA" id="ARBA00022808"/>
    </source>
</evidence>
<dbReference type="InterPro" id="IPR023696">
    <property type="entry name" value="Ureohydrolase_dom_sf"/>
</dbReference>
<accession>A0ABY6M3Q5</accession>
<dbReference type="CDD" id="cd09988">
    <property type="entry name" value="Formimidoylglutamase"/>
    <property type="match status" value="1"/>
</dbReference>
<gene>
    <name evidence="6" type="ORF">K5I29_04360</name>
</gene>
<comment type="similarity">
    <text evidence="5">Belongs to the arginase family.</text>
</comment>
<dbReference type="RefSeq" id="WP_264434635.1">
    <property type="nucleotide sequence ID" value="NZ_CP081495.1"/>
</dbReference>
<reference evidence="6" key="1">
    <citation type="submission" date="2021-08" db="EMBL/GenBank/DDBJ databases">
        <title>Flavobacterium sp. strain CC-SYL302.</title>
        <authorList>
            <person name="Lin S.-Y."/>
            <person name="Lee T.-H."/>
            <person name="Young C.-C."/>
        </authorList>
    </citation>
    <scope>NUCLEOTIDE SEQUENCE</scope>
    <source>
        <strain evidence="6">CC-SYL302</strain>
    </source>
</reference>
<dbReference type="PANTHER" id="PTHR11358:SF35">
    <property type="entry name" value="FORMIMIDOYLGLUTAMASE"/>
    <property type="match status" value="1"/>
</dbReference>
<dbReference type="SUPFAM" id="SSF52768">
    <property type="entry name" value="Arginase/deacetylase"/>
    <property type="match status" value="1"/>
</dbReference>
<dbReference type="PANTHER" id="PTHR11358">
    <property type="entry name" value="ARGINASE/AGMATINASE"/>
    <property type="match status" value="1"/>
</dbReference>
<evidence type="ECO:0000313" key="7">
    <source>
        <dbReference type="Proteomes" id="UP001163328"/>
    </source>
</evidence>
<proteinExistence type="inferred from homology"/>
<keyword evidence="7" id="KW-1185">Reference proteome</keyword>
<evidence type="ECO:0000256" key="2">
    <source>
        <dbReference type="ARBA" id="ARBA00022801"/>
    </source>
</evidence>
<keyword evidence="4" id="KW-0464">Manganese</keyword>
<evidence type="ECO:0000256" key="1">
    <source>
        <dbReference type="ARBA" id="ARBA00022723"/>
    </source>
</evidence>
<evidence type="ECO:0000256" key="5">
    <source>
        <dbReference type="PROSITE-ProRule" id="PRU00742"/>
    </source>
</evidence>
<dbReference type="Pfam" id="PF00491">
    <property type="entry name" value="Arginase"/>
    <property type="match status" value="1"/>
</dbReference>
<keyword evidence="2" id="KW-0378">Hydrolase</keyword>
<dbReference type="Proteomes" id="UP001163328">
    <property type="component" value="Chromosome"/>
</dbReference>
<sequence length="347" mass="38612">MSYFSTFTPAKLNKQTKFRNSEIKLGERTALPKDNENIEQFIATTDAVFIVFGIEEDLGVIANNGIPGTNKAWEIFTQTFLNIQNNNYLKGKNIALLGSFDFSELVANYNNTNLKDADSLHNLYEMIALIDKEVSYLVSKIIEAKKIPIIIGGGHNNAYGNIKGLSLALGKSVNAVNFDAHTDFRNLEGRHSGNGFSYAYDHCFLKKYFIFGAHENYLSKSILKNIEATQGNVMFNTYEEIMVREEKSFKKELLTALNHVNNTSFGVEVDMDAIVGIPASAQTPSGFSMEKARQFVHFFGSQKNAAYLHICEAAPALAQPNQVGQVGKAITYLVTDFIKAKIELLDN</sequence>
<dbReference type="PROSITE" id="PS51409">
    <property type="entry name" value="ARGINASE_2"/>
    <property type="match status" value="1"/>
</dbReference>